<evidence type="ECO:0000256" key="3">
    <source>
        <dbReference type="ARBA" id="ARBA00022729"/>
    </source>
</evidence>
<feature type="region of interest" description="Disordered" evidence="4">
    <location>
        <begin position="14"/>
        <end position="33"/>
    </location>
</feature>
<dbReference type="CDD" id="cd13690">
    <property type="entry name" value="PBP2_GluB"/>
    <property type="match status" value="1"/>
</dbReference>
<accession>A0AB33JZ74</accession>
<dbReference type="GO" id="GO:0015276">
    <property type="term" value="F:ligand-gated monoatomic ion channel activity"/>
    <property type="evidence" value="ECO:0007669"/>
    <property type="project" value="InterPro"/>
</dbReference>
<dbReference type="SMART" id="SM00079">
    <property type="entry name" value="PBPe"/>
    <property type="match status" value="1"/>
</dbReference>
<dbReference type="InterPro" id="IPR051455">
    <property type="entry name" value="Bact_solute-bind_prot3"/>
</dbReference>
<gene>
    <name evidence="7" type="ORF">KCMC57_19900</name>
</gene>
<dbReference type="PANTHER" id="PTHR30085">
    <property type="entry name" value="AMINO ACID ABC TRANSPORTER PERMEASE"/>
    <property type="match status" value="1"/>
</dbReference>
<evidence type="ECO:0000256" key="1">
    <source>
        <dbReference type="ARBA" id="ARBA00010333"/>
    </source>
</evidence>
<dbReference type="EMBL" id="AP035881">
    <property type="protein sequence ID" value="BFP45622.1"/>
    <property type="molecule type" value="Genomic_DNA"/>
</dbReference>
<feature type="domain" description="Ionotropic glutamate receptor C-terminal" evidence="6">
    <location>
        <begin position="45"/>
        <end position="268"/>
    </location>
</feature>
<comment type="similarity">
    <text evidence="1">Belongs to the bacterial solute-binding protein 3 family.</text>
</comment>
<feature type="compositionally biased region" description="Polar residues" evidence="4">
    <location>
        <begin position="22"/>
        <end position="32"/>
    </location>
</feature>
<dbReference type="GO" id="GO:0016020">
    <property type="term" value="C:membrane"/>
    <property type="evidence" value="ECO:0007669"/>
    <property type="project" value="InterPro"/>
</dbReference>
<name>A0AB33JZ74_9ACTN</name>
<dbReference type="AlphaFoldDB" id="A0AB33JZ74"/>
<keyword evidence="2" id="KW-0813">Transport</keyword>
<evidence type="ECO:0000259" key="6">
    <source>
        <dbReference type="SMART" id="SM00079"/>
    </source>
</evidence>
<evidence type="ECO:0000256" key="4">
    <source>
        <dbReference type="SAM" id="MobiDB-lite"/>
    </source>
</evidence>
<organism evidence="7">
    <name type="scientific">Kitasatospora sp. CMC57</name>
    <dbReference type="NCBI Taxonomy" id="3231513"/>
    <lineage>
        <taxon>Bacteria</taxon>
        <taxon>Bacillati</taxon>
        <taxon>Actinomycetota</taxon>
        <taxon>Actinomycetes</taxon>
        <taxon>Kitasatosporales</taxon>
        <taxon>Streptomycetaceae</taxon>
        <taxon>Kitasatospora</taxon>
    </lineage>
</organism>
<dbReference type="PANTHER" id="PTHR30085:SF6">
    <property type="entry name" value="ABC TRANSPORTER GLUTAMINE-BINDING PROTEIN GLNH"/>
    <property type="match status" value="1"/>
</dbReference>
<feature type="domain" description="Solute-binding protein family 3/N-terminal" evidence="5">
    <location>
        <begin position="45"/>
        <end position="269"/>
    </location>
</feature>
<dbReference type="Gene3D" id="3.40.190.10">
    <property type="entry name" value="Periplasmic binding protein-like II"/>
    <property type="match status" value="2"/>
</dbReference>
<dbReference type="GO" id="GO:0005576">
    <property type="term" value="C:extracellular region"/>
    <property type="evidence" value="ECO:0007669"/>
    <property type="project" value="TreeGrafter"/>
</dbReference>
<dbReference type="GO" id="GO:0030288">
    <property type="term" value="C:outer membrane-bounded periplasmic space"/>
    <property type="evidence" value="ECO:0007669"/>
    <property type="project" value="TreeGrafter"/>
</dbReference>
<dbReference type="SUPFAM" id="SSF53850">
    <property type="entry name" value="Periplasmic binding protein-like II"/>
    <property type="match status" value="1"/>
</dbReference>
<keyword evidence="3" id="KW-0732">Signal</keyword>
<dbReference type="InterPro" id="IPR001638">
    <property type="entry name" value="Solute-binding_3/MltF_N"/>
</dbReference>
<dbReference type="InterPro" id="IPR001320">
    <property type="entry name" value="Iontro_rcpt_C"/>
</dbReference>
<evidence type="ECO:0000259" key="5">
    <source>
        <dbReference type="SMART" id="SM00062"/>
    </source>
</evidence>
<sequence>MVTAAPAIAPQAPAVEAAGDCSDQTPAPSSALNGPKVQEIRARGTLIVGVDQNSYNWGFRNPQSGQLEGFDIDLSRAIAKAVLGDPAKVTFRTVTTPKRIEAIRNDTVDLVVRTMTINCERRKDIAFSAPYFSSGQRLVVPKSDKSATVAEALKGKRACAAQQSSSETELKKPQYGISAVTIVENQLDCLVLMQLGKVDATLTDSTLAAAQTAQDPTVRLAGETISPAKMGIGLKQENTDLAALVNQVLLDYRANGGWQAAYERWLAADMGASSVPYLP</sequence>
<dbReference type="GO" id="GO:0006865">
    <property type="term" value="P:amino acid transport"/>
    <property type="evidence" value="ECO:0007669"/>
    <property type="project" value="TreeGrafter"/>
</dbReference>
<evidence type="ECO:0000256" key="2">
    <source>
        <dbReference type="ARBA" id="ARBA00022448"/>
    </source>
</evidence>
<evidence type="ECO:0000313" key="7">
    <source>
        <dbReference type="EMBL" id="BFP45622.1"/>
    </source>
</evidence>
<proteinExistence type="inferred from homology"/>
<reference evidence="7" key="1">
    <citation type="submission" date="2024-07" db="EMBL/GenBank/DDBJ databases">
        <title>Complete genome sequences of cellulolytic bacteria, Kitasatospora sp. CMC57 and Streptomyces sp. CMC78, isolated from Japanese agricultural soil.</title>
        <authorList>
            <person name="Hashimoto T."/>
            <person name="Ito M."/>
            <person name="Iwamoto M."/>
            <person name="Fukahori D."/>
            <person name="Shoda T."/>
            <person name="Sakoda M."/>
            <person name="Morohoshi T."/>
            <person name="Mitsuboshi M."/>
            <person name="Nishizawa T."/>
        </authorList>
    </citation>
    <scope>NUCLEOTIDE SEQUENCE</scope>
    <source>
        <strain evidence="7">CMC57</strain>
    </source>
</reference>
<dbReference type="SMART" id="SM00062">
    <property type="entry name" value="PBPb"/>
    <property type="match status" value="1"/>
</dbReference>
<dbReference type="Pfam" id="PF00497">
    <property type="entry name" value="SBP_bac_3"/>
    <property type="match status" value="1"/>
</dbReference>
<protein>
    <submittedName>
        <fullName evidence="7">Glutamate ABC transporter substrate-binding protein</fullName>
    </submittedName>
</protein>